<organism evidence="2 3">
    <name type="scientific">Candidatus Clostridium radicumherbarum</name>
    <dbReference type="NCBI Taxonomy" id="3381662"/>
    <lineage>
        <taxon>Bacteria</taxon>
        <taxon>Bacillati</taxon>
        <taxon>Bacillota</taxon>
        <taxon>Clostridia</taxon>
        <taxon>Eubacteriales</taxon>
        <taxon>Clostridiaceae</taxon>
        <taxon>Clostridium</taxon>
    </lineage>
</organism>
<keyword evidence="1" id="KW-1133">Transmembrane helix</keyword>
<sequence>MMDLEKVNYPDKYEKSIEKMDILMDFDIPIEVNILEIIEKAEAIKEDKRKVKLELFGFILLCLCILLIVTAVAINLNPRLILVIEVIIYILMPFILIPISKHLKAKEGLQ</sequence>
<keyword evidence="3" id="KW-1185">Reference proteome</keyword>
<keyword evidence="1" id="KW-0812">Transmembrane</keyword>
<keyword evidence="1" id="KW-0472">Membrane</keyword>
<dbReference type="EMBL" id="JBJHZY010000004">
    <property type="protein sequence ID" value="MFL0269711.1"/>
    <property type="molecule type" value="Genomic_DNA"/>
</dbReference>
<feature type="transmembrane region" description="Helical" evidence="1">
    <location>
        <begin position="80"/>
        <end position="99"/>
    </location>
</feature>
<name>A0ABW8TZC7_9CLOT</name>
<reference evidence="2 3" key="1">
    <citation type="submission" date="2024-11" db="EMBL/GenBank/DDBJ databases">
        <authorList>
            <person name="Heng Y.C."/>
            <person name="Lim A.C.H."/>
            <person name="Lee J.K.Y."/>
            <person name="Kittelmann S."/>
        </authorList>
    </citation>
    <scope>NUCLEOTIDE SEQUENCE [LARGE SCALE GENOMIC DNA]</scope>
    <source>
        <strain evidence="2 3">WILCCON 0202</strain>
    </source>
</reference>
<gene>
    <name evidence="2" type="ORF">ACJDUH_16660</name>
</gene>
<accession>A0ABW8TZC7</accession>
<comment type="caution">
    <text evidence="2">The sequence shown here is derived from an EMBL/GenBank/DDBJ whole genome shotgun (WGS) entry which is preliminary data.</text>
</comment>
<dbReference type="RefSeq" id="WP_406766336.1">
    <property type="nucleotide sequence ID" value="NZ_JBJHZY010000004.1"/>
</dbReference>
<feature type="transmembrane region" description="Helical" evidence="1">
    <location>
        <begin position="55"/>
        <end position="74"/>
    </location>
</feature>
<evidence type="ECO:0000313" key="3">
    <source>
        <dbReference type="Proteomes" id="UP001623661"/>
    </source>
</evidence>
<evidence type="ECO:0000313" key="2">
    <source>
        <dbReference type="EMBL" id="MFL0269711.1"/>
    </source>
</evidence>
<evidence type="ECO:0000256" key="1">
    <source>
        <dbReference type="SAM" id="Phobius"/>
    </source>
</evidence>
<dbReference type="Proteomes" id="UP001623661">
    <property type="component" value="Unassembled WGS sequence"/>
</dbReference>
<protein>
    <recommendedName>
        <fullName evidence="4">YxlC family protein</fullName>
    </recommendedName>
</protein>
<evidence type="ECO:0008006" key="4">
    <source>
        <dbReference type="Google" id="ProtNLM"/>
    </source>
</evidence>
<proteinExistence type="predicted"/>